<reference evidence="2 3" key="1">
    <citation type="journal article" date="2019" name="Int. J. Syst. Evol. Microbiol.">
        <title>The Global Catalogue of Microorganisms (GCM) 10K type strain sequencing project: providing services to taxonomists for standard genome sequencing and annotation.</title>
        <authorList>
            <consortium name="The Broad Institute Genomics Platform"/>
            <consortium name="The Broad Institute Genome Sequencing Center for Infectious Disease"/>
            <person name="Wu L."/>
            <person name="Ma J."/>
        </authorList>
    </citation>
    <scope>NUCLEOTIDE SEQUENCE [LARGE SCALE GENOMIC DNA]</scope>
    <source>
        <strain evidence="2 3">JCM 12393</strain>
    </source>
</reference>
<keyword evidence="3" id="KW-1185">Reference proteome</keyword>
<protein>
    <recommendedName>
        <fullName evidence="4">Integral membrane protein</fullName>
    </recommendedName>
</protein>
<gene>
    <name evidence="2" type="ORF">GCM10009639_21140</name>
</gene>
<dbReference type="Pfam" id="PF20334">
    <property type="entry name" value="DUF6629"/>
    <property type="match status" value="1"/>
</dbReference>
<keyword evidence="1" id="KW-0472">Membrane</keyword>
<dbReference type="RefSeq" id="WP_344332001.1">
    <property type="nucleotide sequence ID" value="NZ_BAAAKJ010000110.1"/>
</dbReference>
<feature type="transmembrane region" description="Helical" evidence="1">
    <location>
        <begin position="175"/>
        <end position="201"/>
    </location>
</feature>
<evidence type="ECO:0000313" key="2">
    <source>
        <dbReference type="EMBL" id="GAA1391371.1"/>
    </source>
</evidence>
<comment type="caution">
    <text evidence="2">The sequence shown here is derived from an EMBL/GenBank/DDBJ whole genome shotgun (WGS) entry which is preliminary data.</text>
</comment>
<feature type="transmembrane region" description="Helical" evidence="1">
    <location>
        <begin position="68"/>
        <end position="90"/>
    </location>
</feature>
<organism evidence="2 3">
    <name type="scientific">Kitasatospora putterlickiae</name>
    <dbReference type="NCBI Taxonomy" id="221725"/>
    <lineage>
        <taxon>Bacteria</taxon>
        <taxon>Bacillati</taxon>
        <taxon>Actinomycetota</taxon>
        <taxon>Actinomycetes</taxon>
        <taxon>Kitasatosporales</taxon>
        <taxon>Streptomycetaceae</taxon>
        <taxon>Kitasatospora</taxon>
    </lineage>
</organism>
<dbReference type="Proteomes" id="UP001499863">
    <property type="component" value="Unassembled WGS sequence"/>
</dbReference>
<proteinExistence type="predicted"/>
<sequence length="225" mass="23603">MCWSARADLVAGGAVTAVGVLCLARAHRSGRPERLPLAALPLVLGVHQLIEAAVWLGADGELPAAPAAWARTAWAVIALPVLPLLVPIGVRRAAVDAGRTRRRLLSALVLLGLLVAAPLAHALATHPVDVTAHAHTLDYRIGIPHPVLLLAGYLLATVGALLLSGDLQLRRLGLLTTTAALICALLWHLAFISTWCALAAITSTLLLRWTSAPPPHPHPARPADH</sequence>
<feature type="transmembrane region" description="Helical" evidence="1">
    <location>
        <begin position="36"/>
        <end position="56"/>
    </location>
</feature>
<keyword evidence="1" id="KW-0812">Transmembrane</keyword>
<evidence type="ECO:0000256" key="1">
    <source>
        <dbReference type="SAM" id="Phobius"/>
    </source>
</evidence>
<evidence type="ECO:0008006" key="4">
    <source>
        <dbReference type="Google" id="ProtNLM"/>
    </source>
</evidence>
<feature type="transmembrane region" description="Helical" evidence="1">
    <location>
        <begin position="143"/>
        <end position="163"/>
    </location>
</feature>
<dbReference type="InterPro" id="IPR046737">
    <property type="entry name" value="DUF6629"/>
</dbReference>
<feature type="transmembrane region" description="Helical" evidence="1">
    <location>
        <begin position="102"/>
        <end position="123"/>
    </location>
</feature>
<dbReference type="EMBL" id="BAAAKJ010000110">
    <property type="protein sequence ID" value="GAA1391371.1"/>
    <property type="molecule type" value="Genomic_DNA"/>
</dbReference>
<name>A0ABN1XW25_9ACTN</name>
<evidence type="ECO:0000313" key="3">
    <source>
        <dbReference type="Proteomes" id="UP001499863"/>
    </source>
</evidence>
<accession>A0ABN1XW25</accession>
<keyword evidence="1" id="KW-1133">Transmembrane helix</keyword>